<keyword evidence="7 9" id="KW-0030">Aminoacyl-tRNA synthetase</keyword>
<dbReference type="Gene3D" id="3.90.740.10">
    <property type="entry name" value="Valyl/Leucyl/Isoleucyl-tRNA synthetase, editing domain"/>
    <property type="match status" value="1"/>
</dbReference>
<comment type="subunit">
    <text evidence="9">Monomer.</text>
</comment>
<evidence type="ECO:0000256" key="4">
    <source>
        <dbReference type="ARBA" id="ARBA00022840"/>
    </source>
</evidence>
<keyword evidence="1 9" id="KW-0963">Cytoplasm</keyword>
<keyword evidence="3 9" id="KW-0547">Nucleotide-binding</keyword>
<evidence type="ECO:0000256" key="2">
    <source>
        <dbReference type="ARBA" id="ARBA00022598"/>
    </source>
</evidence>
<feature type="short sequence motif" description="'HIGH' region" evidence="9">
    <location>
        <begin position="73"/>
        <end position="83"/>
    </location>
</feature>
<organism evidence="13 14">
    <name type="scientific">Rhodoferax lithotrophicus</name>
    <dbReference type="NCBI Taxonomy" id="2798804"/>
    <lineage>
        <taxon>Bacteria</taxon>
        <taxon>Pseudomonadati</taxon>
        <taxon>Pseudomonadota</taxon>
        <taxon>Betaproteobacteria</taxon>
        <taxon>Burkholderiales</taxon>
        <taxon>Comamonadaceae</taxon>
        <taxon>Rhodoferax</taxon>
    </lineage>
</organism>
<dbReference type="InterPro" id="IPR010978">
    <property type="entry name" value="tRNA-bd_arm"/>
</dbReference>
<evidence type="ECO:0000313" key="13">
    <source>
        <dbReference type="EMBL" id="BCO25603.1"/>
    </source>
</evidence>
<comment type="catalytic activity">
    <reaction evidence="8 9">
        <text>tRNA(Val) + L-valine + ATP = L-valyl-tRNA(Val) + AMP + diphosphate</text>
        <dbReference type="Rhea" id="RHEA:10704"/>
        <dbReference type="Rhea" id="RHEA-COMP:9672"/>
        <dbReference type="Rhea" id="RHEA-COMP:9708"/>
        <dbReference type="ChEBI" id="CHEBI:30616"/>
        <dbReference type="ChEBI" id="CHEBI:33019"/>
        <dbReference type="ChEBI" id="CHEBI:57762"/>
        <dbReference type="ChEBI" id="CHEBI:78442"/>
        <dbReference type="ChEBI" id="CHEBI:78537"/>
        <dbReference type="ChEBI" id="CHEBI:456215"/>
        <dbReference type="EC" id="6.1.1.9"/>
    </reaction>
</comment>
<evidence type="ECO:0000256" key="5">
    <source>
        <dbReference type="ARBA" id="ARBA00022917"/>
    </source>
</evidence>
<protein>
    <recommendedName>
        <fullName evidence="9">Valine--tRNA ligase</fullName>
        <ecNumber evidence="9">6.1.1.9</ecNumber>
    </recommendedName>
    <alternativeName>
        <fullName evidence="9">Valyl-tRNA synthetase</fullName>
        <shortName evidence="9">ValRS</shortName>
    </alternativeName>
</protein>
<feature type="domain" description="Aminoacyl-tRNA synthetase class Ia" evidence="10">
    <location>
        <begin position="57"/>
        <end position="657"/>
    </location>
</feature>
<keyword evidence="4 9" id="KW-0067">ATP-binding</keyword>
<keyword evidence="14" id="KW-1185">Reference proteome</keyword>
<dbReference type="PANTHER" id="PTHR11946">
    <property type="entry name" value="VALYL-TRNA SYNTHETASES"/>
    <property type="match status" value="1"/>
</dbReference>
<feature type="short sequence motif" description="'KMSKS' region" evidence="9">
    <location>
        <begin position="580"/>
        <end position="584"/>
    </location>
</feature>
<sequence length="985" mass="109399">MGGNQAKHTMNDELQQPGLNSLSKSFEPAALEAHWGPEWEKRGYGVAGSRGTGQPSAEAAARGDNFCIQLPPPNVTGTLHMGHAFNQTIMDSLTRYHRMAGFNTAWIPGTDHAGIATQIVVERQLQAQGISRHDMGPTPAEARKNFVAKVWEWKEKSGNTITTQMRRMGDTVDWSREYFTMDEKLSKTVTETFVRLYEQGLIYRGKRLVNWDPVLMSAVSDLEVESEEEDGSLWHILYPFADGPQLVNGELAPGLVVATTRPETMLGDVAAMVHPEDERYAHLIGKQVTLPLCNRTIPIIADDYVDKAFGTGVVKVTPAHDQNDYQVGQRHKLPMICVLTLDAKIDSNAPSAYVGLDRFAARKQIVKDLQALELMVEIKKHKLMVPRCARTGQVIEPMLTDQWFVAMSKVSEQDPTGKSITQKAIDAVQSGQVKFVPENWVNTYNQWMNNIQDWCISRQLWWGHQIPAWYAEDGAVFVARDADSASAAALKAGYTGPLKRDEDVLDTWYSSALVPFSTMGWPETTPDYDLYLPSSVLVTGYDIIFFWVARMIMMTTHFTGKVPFKHVYIHGLVRDAQGHKMSKSEGNVLDPVDLIDGIALPELLVKRAEGLRKPETAPQVRKNTEKEFPNGIPAFGADALRFTFASLASLGRSINFDSKRCEGYRNFCNKLWNASRFVLMNCEGQDCGLNDHTPTECATAAYLDFSQADRWIVSLLQKAEAEVTQGFADYRLDNVASTIYDFVWNEFCDWYLEIAKVQIQTGDDAQKRATRRTLIRTLETILRLAHPIIPFVTEELWQKVAPVAGRAGASIAIAAYPVSQPERIDEAAIAHVAKLKTLVDACRNLRGEMQVSPAQRLPLFVMASAAESAFMKNAAPVLQALAKLSEVCVFDDEATWAAAAQAAPVAVVGEARICLFMEIDVAAEKLRLGKELARLEGEIGKANGKLGNESFVARAPAAVIDQERKRLADFEATLAKVKDQLTRLG</sequence>
<dbReference type="SUPFAM" id="SSF47323">
    <property type="entry name" value="Anticodon-binding domain of a subclass of class I aminoacyl-tRNA synthetases"/>
    <property type="match status" value="1"/>
</dbReference>
<dbReference type="InterPro" id="IPR001412">
    <property type="entry name" value="aa-tRNA-synth_I_CS"/>
</dbReference>
<proteinExistence type="inferred from homology"/>
<feature type="domain" description="Methionyl/Valyl/Leucyl/Isoleucyl-tRNA synthetase anticodon-binding" evidence="11">
    <location>
        <begin position="709"/>
        <end position="858"/>
    </location>
</feature>
<keyword evidence="5 9" id="KW-0648">Protein biosynthesis</keyword>
<dbReference type="CDD" id="cd00817">
    <property type="entry name" value="ValRS_core"/>
    <property type="match status" value="1"/>
</dbReference>
<evidence type="ECO:0000256" key="9">
    <source>
        <dbReference type="HAMAP-Rule" id="MF_02004"/>
    </source>
</evidence>
<dbReference type="InterPro" id="IPR033705">
    <property type="entry name" value="Anticodon_Ia_Val"/>
</dbReference>
<dbReference type="SUPFAM" id="SSF52374">
    <property type="entry name" value="Nucleotidylyl transferase"/>
    <property type="match status" value="1"/>
</dbReference>
<feature type="binding site" evidence="9">
    <location>
        <position position="583"/>
    </location>
    <ligand>
        <name>ATP</name>
        <dbReference type="ChEBI" id="CHEBI:30616"/>
    </ligand>
</feature>
<evidence type="ECO:0000256" key="1">
    <source>
        <dbReference type="ARBA" id="ARBA00022490"/>
    </source>
</evidence>
<dbReference type="NCBIfam" id="TIGR00422">
    <property type="entry name" value="valS"/>
    <property type="match status" value="1"/>
</dbReference>
<dbReference type="InterPro" id="IPR037118">
    <property type="entry name" value="Val-tRNA_synth_C_sf"/>
</dbReference>
<evidence type="ECO:0000256" key="6">
    <source>
        <dbReference type="ARBA" id="ARBA00023054"/>
    </source>
</evidence>
<dbReference type="SUPFAM" id="SSF46589">
    <property type="entry name" value="tRNA-binding arm"/>
    <property type="match status" value="1"/>
</dbReference>
<feature type="domain" description="Valyl-tRNA synthetase tRNA-binding arm" evidence="12">
    <location>
        <begin position="920"/>
        <end position="985"/>
    </location>
</feature>
<dbReference type="EC" id="6.1.1.9" evidence="9"/>
<dbReference type="CDD" id="cd07962">
    <property type="entry name" value="Anticodon_Ia_Val"/>
    <property type="match status" value="1"/>
</dbReference>
<comment type="similarity">
    <text evidence="9">Belongs to the class-I aminoacyl-tRNA synthetase family. ValS type 1 subfamily.</text>
</comment>
<accession>A0ABN6D299</accession>
<dbReference type="InterPro" id="IPR014729">
    <property type="entry name" value="Rossmann-like_a/b/a_fold"/>
</dbReference>
<evidence type="ECO:0000259" key="12">
    <source>
        <dbReference type="Pfam" id="PF10458"/>
    </source>
</evidence>
<evidence type="ECO:0000259" key="11">
    <source>
        <dbReference type="Pfam" id="PF08264"/>
    </source>
</evidence>
<comment type="domain">
    <text evidence="9">The C-terminal coiled-coil domain is crucial for aminoacylation activity.</text>
</comment>
<dbReference type="PROSITE" id="PS00178">
    <property type="entry name" value="AA_TRNA_LIGASE_I"/>
    <property type="match status" value="1"/>
</dbReference>
<name>A0ABN6D299_9BURK</name>
<evidence type="ECO:0000259" key="10">
    <source>
        <dbReference type="Pfam" id="PF00133"/>
    </source>
</evidence>
<dbReference type="Gene3D" id="3.40.50.620">
    <property type="entry name" value="HUPs"/>
    <property type="match status" value="2"/>
</dbReference>
<reference evidence="13 14" key="1">
    <citation type="journal article" date="2021" name="Microbiol. Spectr.">
        <title>A Single Bacterium Capable of Oxidation and Reduction of Iron at Circumneutral pH.</title>
        <authorList>
            <person name="Kato S."/>
            <person name="Ohkuma M."/>
        </authorList>
    </citation>
    <scope>NUCLEOTIDE SEQUENCE [LARGE SCALE GENOMIC DNA]</scope>
    <source>
        <strain evidence="13 14">MIZ03</strain>
    </source>
</reference>
<dbReference type="InterPro" id="IPR002300">
    <property type="entry name" value="aa-tRNA-synth_Ia"/>
</dbReference>
<dbReference type="GO" id="GO:0016874">
    <property type="term" value="F:ligase activity"/>
    <property type="evidence" value="ECO:0007669"/>
    <property type="project" value="UniProtKB-KW"/>
</dbReference>
<dbReference type="InterPro" id="IPR002303">
    <property type="entry name" value="Valyl-tRNA_ligase"/>
</dbReference>
<dbReference type="Gene3D" id="1.10.287.380">
    <property type="entry name" value="Valyl-tRNA synthetase, C-terminal domain"/>
    <property type="match status" value="1"/>
</dbReference>
<dbReference type="Pfam" id="PF00133">
    <property type="entry name" value="tRNA-synt_1"/>
    <property type="match status" value="1"/>
</dbReference>
<evidence type="ECO:0000256" key="3">
    <source>
        <dbReference type="ARBA" id="ARBA00022741"/>
    </source>
</evidence>
<dbReference type="InterPro" id="IPR013155">
    <property type="entry name" value="M/V/L/I-tRNA-synth_anticd-bd"/>
</dbReference>
<dbReference type="PANTHER" id="PTHR11946:SF93">
    <property type="entry name" value="VALINE--TRNA LIGASE, CHLOROPLASTIC_MITOCHONDRIAL 2"/>
    <property type="match status" value="1"/>
</dbReference>
<dbReference type="EMBL" id="AP024238">
    <property type="protein sequence ID" value="BCO25603.1"/>
    <property type="molecule type" value="Genomic_DNA"/>
</dbReference>
<comment type="domain">
    <text evidence="9">ValRS has two distinct active sites: one for aminoacylation and one for editing. The misactivated threonine is translocated from the active site to the editing site.</text>
</comment>
<evidence type="ECO:0000256" key="7">
    <source>
        <dbReference type="ARBA" id="ARBA00023146"/>
    </source>
</evidence>
<evidence type="ECO:0000313" key="14">
    <source>
        <dbReference type="Proteomes" id="UP000824366"/>
    </source>
</evidence>
<dbReference type="Gene3D" id="1.10.730.10">
    <property type="entry name" value="Isoleucyl-tRNA Synthetase, Domain 1"/>
    <property type="match status" value="1"/>
</dbReference>
<dbReference type="PRINTS" id="PR00986">
    <property type="entry name" value="TRNASYNTHVAL"/>
</dbReference>
<dbReference type="Pfam" id="PF08264">
    <property type="entry name" value="Anticodon_1"/>
    <property type="match status" value="1"/>
</dbReference>
<dbReference type="InterPro" id="IPR009080">
    <property type="entry name" value="tRNAsynth_Ia_anticodon-bd"/>
</dbReference>
<comment type="function">
    <text evidence="9">Catalyzes the attachment of valine to tRNA(Val). As ValRS can inadvertently accommodate and process structurally similar amino acids such as threonine, to avoid such errors, it has a 'posttransfer' editing activity that hydrolyzes mischarged Thr-tRNA(Val) in a tRNA-dependent manner.</text>
</comment>
<gene>
    <name evidence="9" type="primary">valS</name>
    <name evidence="13" type="ORF">MIZ03_0464</name>
</gene>
<dbReference type="InterPro" id="IPR019499">
    <property type="entry name" value="Val-tRNA_synth_tRNA-bd"/>
</dbReference>
<dbReference type="Proteomes" id="UP000824366">
    <property type="component" value="Chromosome"/>
</dbReference>
<dbReference type="SUPFAM" id="SSF50677">
    <property type="entry name" value="ValRS/IleRS/LeuRS editing domain"/>
    <property type="match status" value="1"/>
</dbReference>
<keyword evidence="6 9" id="KW-0175">Coiled coil</keyword>
<evidence type="ECO:0000256" key="8">
    <source>
        <dbReference type="ARBA" id="ARBA00047552"/>
    </source>
</evidence>
<dbReference type="Pfam" id="PF10458">
    <property type="entry name" value="Val_tRNA-synt_C"/>
    <property type="match status" value="1"/>
</dbReference>
<comment type="subcellular location">
    <subcellularLocation>
        <location evidence="9">Cytoplasm</location>
    </subcellularLocation>
</comment>
<dbReference type="NCBIfam" id="NF004349">
    <property type="entry name" value="PRK05729.1"/>
    <property type="match status" value="1"/>
</dbReference>
<keyword evidence="2 9" id="KW-0436">Ligase</keyword>
<dbReference type="InterPro" id="IPR009008">
    <property type="entry name" value="Val/Leu/Ile-tRNA-synth_edit"/>
</dbReference>
<dbReference type="HAMAP" id="MF_02004">
    <property type="entry name" value="Val_tRNA_synth_type1"/>
    <property type="match status" value="1"/>
</dbReference>